<keyword evidence="2" id="KW-0732">Signal</keyword>
<evidence type="ECO:0000313" key="4">
    <source>
        <dbReference type="EMBL" id="KAL3846886.1"/>
    </source>
</evidence>
<accession>A0ABD3UDL0</accession>
<comment type="caution">
    <text evidence="4">The sequence shown here is derived from an EMBL/GenBank/DDBJ whole genome shotgun (WGS) entry which is preliminary data.</text>
</comment>
<dbReference type="PANTHER" id="PTHR43903">
    <property type="entry name" value="NEUROLIGIN"/>
    <property type="match status" value="1"/>
</dbReference>
<dbReference type="Gene3D" id="3.40.50.1820">
    <property type="entry name" value="alpha/beta hydrolase"/>
    <property type="match status" value="1"/>
</dbReference>
<evidence type="ECO:0000256" key="1">
    <source>
        <dbReference type="ARBA" id="ARBA00005964"/>
    </source>
</evidence>
<feature type="chain" id="PRO_5044787690" description="Carboxylesterase type B domain-containing protein" evidence="2">
    <location>
        <begin position="28"/>
        <end position="152"/>
    </location>
</feature>
<protein>
    <recommendedName>
        <fullName evidence="3">Carboxylesterase type B domain-containing protein</fullName>
    </recommendedName>
</protein>
<dbReference type="Proteomes" id="UP001634394">
    <property type="component" value="Unassembled WGS sequence"/>
</dbReference>
<organism evidence="4 5">
    <name type="scientific">Sinanodonta woodiana</name>
    <name type="common">Chinese pond mussel</name>
    <name type="synonym">Anodonta woodiana</name>
    <dbReference type="NCBI Taxonomy" id="1069815"/>
    <lineage>
        <taxon>Eukaryota</taxon>
        <taxon>Metazoa</taxon>
        <taxon>Spiralia</taxon>
        <taxon>Lophotrochozoa</taxon>
        <taxon>Mollusca</taxon>
        <taxon>Bivalvia</taxon>
        <taxon>Autobranchia</taxon>
        <taxon>Heteroconchia</taxon>
        <taxon>Palaeoheterodonta</taxon>
        <taxon>Unionida</taxon>
        <taxon>Unionoidea</taxon>
        <taxon>Unionidae</taxon>
        <taxon>Unioninae</taxon>
        <taxon>Sinanodonta</taxon>
    </lineage>
</organism>
<reference evidence="4 5" key="1">
    <citation type="submission" date="2024-11" db="EMBL/GenBank/DDBJ databases">
        <title>Chromosome-level genome assembly of the freshwater bivalve Anodonta woodiana.</title>
        <authorList>
            <person name="Chen X."/>
        </authorList>
    </citation>
    <scope>NUCLEOTIDE SEQUENCE [LARGE SCALE GENOMIC DNA]</scope>
    <source>
        <strain evidence="4">MN2024</strain>
        <tissue evidence="4">Gills</tissue>
    </source>
</reference>
<feature type="domain" description="Carboxylesterase type B" evidence="3">
    <location>
        <begin position="37"/>
        <end position="148"/>
    </location>
</feature>
<gene>
    <name evidence="4" type="ORF">ACJMK2_017838</name>
</gene>
<dbReference type="InterPro" id="IPR029058">
    <property type="entry name" value="AB_hydrolase_fold"/>
</dbReference>
<proteinExistence type="inferred from homology"/>
<name>A0ABD3UDL0_SINWO</name>
<dbReference type="AlphaFoldDB" id="A0ABD3UDL0"/>
<dbReference type="SUPFAM" id="SSF53474">
    <property type="entry name" value="alpha/beta-Hydrolases"/>
    <property type="match status" value="1"/>
</dbReference>
<dbReference type="EMBL" id="JBJQND010000016">
    <property type="protein sequence ID" value="KAL3846886.1"/>
    <property type="molecule type" value="Genomic_DNA"/>
</dbReference>
<evidence type="ECO:0000259" key="3">
    <source>
        <dbReference type="Pfam" id="PF00135"/>
    </source>
</evidence>
<evidence type="ECO:0000256" key="2">
    <source>
        <dbReference type="SAM" id="SignalP"/>
    </source>
</evidence>
<dbReference type="Pfam" id="PF00135">
    <property type="entry name" value="COesterase"/>
    <property type="match status" value="1"/>
</dbReference>
<comment type="similarity">
    <text evidence="1">Belongs to the type-B carboxylesterase/lipase family.</text>
</comment>
<feature type="signal peptide" evidence="2">
    <location>
        <begin position="1"/>
        <end position="27"/>
    </location>
</feature>
<dbReference type="InterPro" id="IPR002018">
    <property type="entry name" value="CarbesteraseB"/>
</dbReference>
<sequence length="152" mass="17919">MGQRLLHYHCFYILCNVSLLLFSGSTSQSIPFPRMGKTVKTVYGTLRGLRREFATNSSLRPVEAYFGLQYAILKGNMLRFMPPKNPIDRFDFIKKFVKYEPTCPQRKVTEKEFSLLLHHKDLSYIRRIMEYTKNKTEECLRLNLYVPLQGKL</sequence>
<evidence type="ECO:0000313" key="5">
    <source>
        <dbReference type="Proteomes" id="UP001634394"/>
    </source>
</evidence>
<dbReference type="InterPro" id="IPR051093">
    <property type="entry name" value="Neuroligin/BSAL"/>
</dbReference>
<keyword evidence="5" id="KW-1185">Reference proteome</keyword>